<feature type="compositionally biased region" description="Polar residues" evidence="1">
    <location>
        <begin position="1018"/>
        <end position="1028"/>
    </location>
</feature>
<reference evidence="3" key="1">
    <citation type="journal article" date="2014" name="Proc. Natl. Acad. Sci. U.S.A.">
        <title>Extensive sampling of basidiomycete genomes demonstrates inadequacy of the white-rot/brown-rot paradigm for wood decay fungi.</title>
        <authorList>
            <person name="Riley R."/>
            <person name="Salamov A.A."/>
            <person name="Brown D.W."/>
            <person name="Nagy L.G."/>
            <person name="Floudas D."/>
            <person name="Held B.W."/>
            <person name="Levasseur A."/>
            <person name="Lombard V."/>
            <person name="Morin E."/>
            <person name="Otillar R."/>
            <person name="Lindquist E.A."/>
            <person name="Sun H."/>
            <person name="LaButti K.M."/>
            <person name="Schmutz J."/>
            <person name="Jabbour D."/>
            <person name="Luo H."/>
            <person name="Baker S.E."/>
            <person name="Pisabarro A.G."/>
            <person name="Walton J.D."/>
            <person name="Blanchette R.A."/>
            <person name="Henrissat B."/>
            <person name="Martin F."/>
            <person name="Cullen D."/>
            <person name="Hibbett D.S."/>
            <person name="Grigoriev I.V."/>
        </authorList>
    </citation>
    <scope>NUCLEOTIDE SEQUENCE [LARGE SCALE GENOMIC DNA]</scope>
    <source>
        <strain evidence="3">CBS 339.88</strain>
    </source>
</reference>
<evidence type="ECO:0000256" key="1">
    <source>
        <dbReference type="SAM" id="MobiDB-lite"/>
    </source>
</evidence>
<accession>A0A067SHB4</accession>
<feature type="compositionally biased region" description="Low complexity" evidence="1">
    <location>
        <begin position="142"/>
        <end position="198"/>
    </location>
</feature>
<feature type="compositionally biased region" description="Polar residues" evidence="1">
    <location>
        <begin position="973"/>
        <end position="1011"/>
    </location>
</feature>
<feature type="compositionally biased region" description="Basic and acidic residues" evidence="1">
    <location>
        <begin position="228"/>
        <end position="237"/>
    </location>
</feature>
<feature type="region of interest" description="Disordered" evidence="1">
    <location>
        <begin position="1"/>
        <end position="237"/>
    </location>
</feature>
<dbReference type="HOGENOM" id="CLU_288693_0_0_1"/>
<proteinExistence type="predicted"/>
<dbReference type="AlphaFoldDB" id="A0A067SHB4"/>
<dbReference type="EMBL" id="KL142426">
    <property type="protein sequence ID" value="KDR66153.1"/>
    <property type="molecule type" value="Genomic_DNA"/>
</dbReference>
<feature type="compositionally biased region" description="Polar residues" evidence="1">
    <location>
        <begin position="863"/>
        <end position="895"/>
    </location>
</feature>
<dbReference type="OrthoDB" id="3111501at2759"/>
<feature type="region of interest" description="Disordered" evidence="1">
    <location>
        <begin position="854"/>
        <end position="917"/>
    </location>
</feature>
<evidence type="ECO:0000313" key="2">
    <source>
        <dbReference type="EMBL" id="KDR66153.1"/>
    </source>
</evidence>
<feature type="compositionally biased region" description="Basic and acidic residues" evidence="1">
    <location>
        <begin position="405"/>
        <end position="428"/>
    </location>
</feature>
<name>A0A067SHB4_GALM3</name>
<evidence type="ECO:0000313" key="3">
    <source>
        <dbReference type="Proteomes" id="UP000027222"/>
    </source>
</evidence>
<dbReference type="Proteomes" id="UP000027222">
    <property type="component" value="Unassembled WGS sequence"/>
</dbReference>
<organism evidence="2 3">
    <name type="scientific">Galerina marginata (strain CBS 339.88)</name>
    <dbReference type="NCBI Taxonomy" id="685588"/>
    <lineage>
        <taxon>Eukaryota</taxon>
        <taxon>Fungi</taxon>
        <taxon>Dikarya</taxon>
        <taxon>Basidiomycota</taxon>
        <taxon>Agaricomycotina</taxon>
        <taxon>Agaricomycetes</taxon>
        <taxon>Agaricomycetidae</taxon>
        <taxon>Agaricales</taxon>
        <taxon>Agaricineae</taxon>
        <taxon>Strophariaceae</taxon>
        <taxon>Galerina</taxon>
    </lineage>
</organism>
<feature type="compositionally biased region" description="Basic residues" evidence="1">
    <location>
        <begin position="89"/>
        <end position="100"/>
    </location>
</feature>
<feature type="region of interest" description="Disordered" evidence="1">
    <location>
        <begin position="334"/>
        <end position="428"/>
    </location>
</feature>
<protein>
    <submittedName>
        <fullName evidence="2">Uncharacterized protein</fullName>
    </submittedName>
</protein>
<feature type="region of interest" description="Disordered" evidence="1">
    <location>
        <begin position="956"/>
        <end position="1092"/>
    </location>
</feature>
<sequence length="1092" mass="119478">MGKKRPASPTAEYTIAKRQKADAAPRGRPRTRSSMVVREPTPERESAEESSPEEEAPTMDEESAREESPVRAESPVVEESSSEEESPAVKRRLVGVKRKFTERSPSSDPPATIMLGPHQGKPYILVPRLPRGYPSNAPTSEAPAAKAPIAADPNTKAKAAAAAPNSPPVHAAKAASAKPAPAKAAATKAATAKKSSPKLSKVGGAAAKARHAKAQKPKETVNTSSTEPSRKRQRLEAEDAIDQVKTDEEGHEYHPTFGLDLELPVHRYKFFDFVYYSNVAPTPGNPGAVETLTMWWPPKAKEFRSVPAGHVVPIRARNQCDRATRFLADFGLPWGPRQGDHTDGDESEEVFEDQGRGKKDGGDENANTMKKVDNGKRVQVREAEQAISRVRHQGLYADEEQSVGEAKKKPIDKGKGKQREVDIDDDYRPARREEKEAAVGVEVEDGVPVHQKIANRGGRPSNAYRDDCSNLTVFYETSLVEIVEKHNRKMGTVQKDVGYVPVQSEHRAPSLWVAYEKVYSQEHPKPANQSIGDYIKECSVAYAWHLGTLRDEELAAWRVELFAKAAKLNQQAPKKSIGSRLAAAEKLVYECIHGITAEDPEIQIFAGMTYVGDDHAGLQFPGKCMLSSTLLVNAVSKCALPVNQLLNRATGLTRGEFAASRINSSVNDQKTGVVLSTKVMGASTTARVAKVSTAAKATDVAGAVIIDGVQLTPEALGRKWALHEFNRFAPGRANFPWRTLCNLAVKHQFYVIWPSSVDIFPGGPGFTVGALVARNWVSLVAGMQAKDFKEGADTSHLRFRLDYWTEDQVDCNRSSEEYYKIPLVVSDIGTVLVTIQDNLTQGLLVAEAAAKVKASSHNPPQPSVRSSHTSTSFVAKPNIPSTRPLSPMAVSSSHHVSLRQPDFIEGSSKPRGDPRDRSLLVDTFERYHQMKAQAAMEPIDVDEVDDVEFQQGLHNSYTHETRPLPSRGDLGPNQYTNVTYSHGNRYSSLSHSSKPLTTHQAASYSGRSSKSLVKPSRQVASYSGQPSHSVAVKPSGRDIFYNPILRGPPSNRTINRIPSVGSSPIEDESPSSDERPQISPIHYNLPKRGQKE</sequence>
<feature type="compositionally biased region" description="Basic and acidic residues" evidence="1">
    <location>
        <begin position="908"/>
        <end position="917"/>
    </location>
</feature>
<gene>
    <name evidence="2" type="ORF">GALMADRAFT_148063</name>
</gene>
<feature type="compositionally biased region" description="Acidic residues" evidence="1">
    <location>
        <begin position="48"/>
        <end position="64"/>
    </location>
</feature>
<feature type="compositionally biased region" description="Basic and acidic residues" evidence="1">
    <location>
        <begin position="370"/>
        <end position="384"/>
    </location>
</feature>
<keyword evidence="3" id="KW-1185">Reference proteome</keyword>
<feature type="compositionally biased region" description="Basic and acidic residues" evidence="1">
    <location>
        <begin position="353"/>
        <end position="362"/>
    </location>
</feature>